<accession>A0A9P4JQ75</accession>
<name>A0A9P4JQ75_9PLEO</name>
<feature type="transmembrane region" description="Helical" evidence="1">
    <location>
        <begin position="104"/>
        <end position="127"/>
    </location>
</feature>
<protein>
    <submittedName>
        <fullName evidence="2">Uncharacterized protein</fullName>
    </submittedName>
</protein>
<proteinExistence type="predicted"/>
<comment type="caution">
    <text evidence="2">The sequence shown here is derived from an EMBL/GenBank/DDBJ whole genome shotgun (WGS) entry which is preliminary data.</text>
</comment>
<sequence length="135" mass="14614">MPSIDLPRACPQFGKPGGCLFRITGISACSPTFELVLNCCHVRETLCSVFRYVWRPGDSGVAGVNSPSLQAANYKEEKGRIEQIGGGAQKRLCVEDKGEDALCLFTVLLLVTTTMSITGLDVNFLILKYIIGKGK</sequence>
<keyword evidence="3" id="KW-1185">Reference proteome</keyword>
<dbReference type="Proteomes" id="UP000799536">
    <property type="component" value="Unassembled WGS sequence"/>
</dbReference>
<evidence type="ECO:0000313" key="2">
    <source>
        <dbReference type="EMBL" id="KAF2201102.1"/>
    </source>
</evidence>
<keyword evidence="1" id="KW-0812">Transmembrane</keyword>
<reference evidence="2" key="1">
    <citation type="journal article" date="2020" name="Stud. Mycol.">
        <title>101 Dothideomycetes genomes: a test case for predicting lifestyles and emergence of pathogens.</title>
        <authorList>
            <person name="Haridas S."/>
            <person name="Albert R."/>
            <person name="Binder M."/>
            <person name="Bloem J."/>
            <person name="Labutti K."/>
            <person name="Salamov A."/>
            <person name="Andreopoulos B."/>
            <person name="Baker S."/>
            <person name="Barry K."/>
            <person name="Bills G."/>
            <person name="Bluhm B."/>
            <person name="Cannon C."/>
            <person name="Castanera R."/>
            <person name="Culley D."/>
            <person name="Daum C."/>
            <person name="Ezra D."/>
            <person name="Gonzalez J."/>
            <person name="Henrissat B."/>
            <person name="Kuo A."/>
            <person name="Liang C."/>
            <person name="Lipzen A."/>
            <person name="Lutzoni F."/>
            <person name="Magnuson J."/>
            <person name="Mondo S."/>
            <person name="Nolan M."/>
            <person name="Ohm R."/>
            <person name="Pangilinan J."/>
            <person name="Park H.-J."/>
            <person name="Ramirez L."/>
            <person name="Alfaro M."/>
            <person name="Sun H."/>
            <person name="Tritt A."/>
            <person name="Yoshinaga Y."/>
            <person name="Zwiers L.-H."/>
            <person name="Turgeon B."/>
            <person name="Goodwin S."/>
            <person name="Spatafora J."/>
            <person name="Crous P."/>
            <person name="Grigoriev I."/>
        </authorList>
    </citation>
    <scope>NUCLEOTIDE SEQUENCE</scope>
    <source>
        <strain evidence="2">ATCC 74209</strain>
    </source>
</reference>
<keyword evidence="1" id="KW-1133">Transmembrane helix</keyword>
<dbReference type="AlphaFoldDB" id="A0A9P4JQ75"/>
<gene>
    <name evidence="2" type="ORF">GQ43DRAFT_472104</name>
</gene>
<keyword evidence="1" id="KW-0472">Membrane</keyword>
<evidence type="ECO:0000313" key="3">
    <source>
        <dbReference type="Proteomes" id="UP000799536"/>
    </source>
</evidence>
<dbReference type="EMBL" id="ML993991">
    <property type="protein sequence ID" value="KAF2201102.1"/>
    <property type="molecule type" value="Genomic_DNA"/>
</dbReference>
<evidence type="ECO:0000256" key="1">
    <source>
        <dbReference type="SAM" id="Phobius"/>
    </source>
</evidence>
<organism evidence="2 3">
    <name type="scientific">Delitschia confertaspora ATCC 74209</name>
    <dbReference type="NCBI Taxonomy" id="1513339"/>
    <lineage>
        <taxon>Eukaryota</taxon>
        <taxon>Fungi</taxon>
        <taxon>Dikarya</taxon>
        <taxon>Ascomycota</taxon>
        <taxon>Pezizomycotina</taxon>
        <taxon>Dothideomycetes</taxon>
        <taxon>Pleosporomycetidae</taxon>
        <taxon>Pleosporales</taxon>
        <taxon>Delitschiaceae</taxon>
        <taxon>Delitschia</taxon>
    </lineage>
</organism>